<dbReference type="EMBL" id="JABCIY010000071">
    <property type="protein sequence ID" value="KAF7193769.1"/>
    <property type="molecule type" value="Genomic_DNA"/>
</dbReference>
<dbReference type="AlphaFoldDB" id="A0A8H6VMP1"/>
<keyword evidence="2" id="KW-1185">Reference proteome</keyword>
<reference evidence="1" key="1">
    <citation type="submission" date="2020-04" db="EMBL/GenBank/DDBJ databases">
        <title>Draft genome resource of the tomato pathogen Pseudocercospora fuligena.</title>
        <authorList>
            <person name="Zaccaron A."/>
        </authorList>
    </citation>
    <scope>NUCLEOTIDE SEQUENCE</scope>
    <source>
        <strain evidence="1">PF001</strain>
    </source>
</reference>
<accession>A0A8H6VMP1</accession>
<sequence>MVQFVREDTVLSSKQRSKEYRKLTKYVYPVYVTHRGRNISLTQLYPLHEWKQRYKDLQVRLDRGLLAYEAYSLSELRRFAHEKCRRITTFPDDKLSLIQLLEEADEDMKFPLMDLPPELRCKIYEFSVASLNIPSKPTQPPITKICRIVRREALPIFNDHVSDTFQRT</sequence>
<evidence type="ECO:0000313" key="1">
    <source>
        <dbReference type="EMBL" id="KAF7193769.1"/>
    </source>
</evidence>
<evidence type="ECO:0000313" key="2">
    <source>
        <dbReference type="Proteomes" id="UP000660729"/>
    </source>
</evidence>
<dbReference type="OrthoDB" id="62952at2759"/>
<organism evidence="1 2">
    <name type="scientific">Pseudocercospora fuligena</name>
    <dbReference type="NCBI Taxonomy" id="685502"/>
    <lineage>
        <taxon>Eukaryota</taxon>
        <taxon>Fungi</taxon>
        <taxon>Dikarya</taxon>
        <taxon>Ascomycota</taxon>
        <taxon>Pezizomycotina</taxon>
        <taxon>Dothideomycetes</taxon>
        <taxon>Dothideomycetidae</taxon>
        <taxon>Mycosphaerellales</taxon>
        <taxon>Mycosphaerellaceae</taxon>
        <taxon>Pseudocercospora</taxon>
    </lineage>
</organism>
<comment type="caution">
    <text evidence="1">The sequence shown here is derived from an EMBL/GenBank/DDBJ whole genome shotgun (WGS) entry which is preliminary data.</text>
</comment>
<proteinExistence type="predicted"/>
<gene>
    <name evidence="1" type="ORF">HII31_04838</name>
</gene>
<dbReference type="Proteomes" id="UP000660729">
    <property type="component" value="Unassembled WGS sequence"/>
</dbReference>
<name>A0A8H6VMP1_9PEZI</name>
<protein>
    <submittedName>
        <fullName evidence="1">Uncharacterized protein</fullName>
    </submittedName>
</protein>